<evidence type="ECO:0000256" key="2">
    <source>
        <dbReference type="ARBA" id="ARBA00022741"/>
    </source>
</evidence>
<evidence type="ECO:0000259" key="5">
    <source>
        <dbReference type="PROSITE" id="PS51720"/>
    </source>
</evidence>
<sequence length="386" mass="44413">MSNQEEEETRPKHSTQPPSYFKEYENQQKYQMSRREHSLEEGSVGHQRCESPGPQHRPRESQSPHHQQRESRGAQHRCRESPGPRHRRHQSQSPCHRRFESPGPQHQCSPLRIILLGKTGSGKSKFGNALIGENVFYVDGSANSGTGKCQAATKRNGEITVVDTPGFLEEVDLKPEIGKSITECSPGPHAFLIVLKVEKYTEHEKQIITKIKLFSEEAFKYAVLVFTHGDQLPQGKMIQEFVSEKEDLKELLNKCGGRCHVVIINTGTTTSQSITETTSSRSDSCSARSMKWWSKTEEAATPMSCCKQWRETSEKRRSEPDPERRQRKMSLRPSSRRQILAEKCYWELFLVIRQWLKGFFQLYLVLQVLPQRQLLEQQLELVLQVL</sequence>
<feature type="compositionally biased region" description="Basic and acidic residues" evidence="4">
    <location>
        <begin position="57"/>
        <end position="83"/>
    </location>
</feature>
<reference evidence="6" key="2">
    <citation type="submission" date="2025-09" db="UniProtKB">
        <authorList>
            <consortium name="Ensembl"/>
        </authorList>
    </citation>
    <scope>IDENTIFICATION</scope>
</reference>
<proteinExistence type="inferred from homology"/>
<accession>A0A672HLG5</accession>
<dbReference type="PANTHER" id="PTHR10903">
    <property type="entry name" value="GTPASE, IMAP FAMILY MEMBER-RELATED"/>
    <property type="match status" value="1"/>
</dbReference>
<dbReference type="Pfam" id="PF04548">
    <property type="entry name" value="AIG1"/>
    <property type="match status" value="1"/>
</dbReference>
<keyword evidence="7" id="KW-1185">Reference proteome</keyword>
<feature type="compositionally biased region" description="Basic and acidic residues" evidence="4">
    <location>
        <begin position="308"/>
        <end position="324"/>
    </location>
</feature>
<organism evidence="6 7">
    <name type="scientific">Salarias fasciatus</name>
    <name type="common">Jewelled blenny</name>
    <name type="synonym">Blennius fasciatus</name>
    <dbReference type="NCBI Taxonomy" id="181472"/>
    <lineage>
        <taxon>Eukaryota</taxon>
        <taxon>Metazoa</taxon>
        <taxon>Chordata</taxon>
        <taxon>Craniata</taxon>
        <taxon>Vertebrata</taxon>
        <taxon>Euteleostomi</taxon>
        <taxon>Actinopterygii</taxon>
        <taxon>Neopterygii</taxon>
        <taxon>Teleostei</taxon>
        <taxon>Neoteleostei</taxon>
        <taxon>Acanthomorphata</taxon>
        <taxon>Ovalentaria</taxon>
        <taxon>Blenniimorphae</taxon>
        <taxon>Blenniiformes</taxon>
        <taxon>Blennioidei</taxon>
        <taxon>Blenniidae</taxon>
        <taxon>Salariinae</taxon>
        <taxon>Salarias</taxon>
    </lineage>
</organism>
<name>A0A672HLG5_SALFA</name>
<dbReference type="InterPro" id="IPR006703">
    <property type="entry name" value="G_AIG1"/>
</dbReference>
<dbReference type="Proteomes" id="UP000472267">
    <property type="component" value="Unassembled WGS sequence"/>
</dbReference>
<dbReference type="Ensembl" id="ENSSFAT00005030865.1">
    <property type="protein sequence ID" value="ENSSFAP00005029770.1"/>
    <property type="gene ID" value="ENSSFAG00005015131.1"/>
</dbReference>
<evidence type="ECO:0000256" key="3">
    <source>
        <dbReference type="ARBA" id="ARBA00023134"/>
    </source>
</evidence>
<evidence type="ECO:0000313" key="6">
    <source>
        <dbReference type="Ensembl" id="ENSSFAP00005029770.1"/>
    </source>
</evidence>
<dbReference type="InParanoid" id="A0A672HLG5"/>
<dbReference type="PANTHER" id="PTHR10903:SF62">
    <property type="entry name" value="GTPASE IMAP FAMILY MEMBER 4-LIKE-RELATED"/>
    <property type="match status" value="1"/>
</dbReference>
<feature type="domain" description="AIG1-type G" evidence="5">
    <location>
        <begin position="108"/>
        <end position="302"/>
    </location>
</feature>
<evidence type="ECO:0000256" key="4">
    <source>
        <dbReference type="SAM" id="MobiDB-lite"/>
    </source>
</evidence>
<comment type="similarity">
    <text evidence="1">Belongs to the TRAFAC class TrmE-Era-EngA-EngB-Septin-like GTPase superfamily. AIG1/Toc34/Toc159-like paraseptin GTPase family. IAN subfamily.</text>
</comment>
<dbReference type="SUPFAM" id="SSF52540">
    <property type="entry name" value="P-loop containing nucleoside triphosphate hydrolases"/>
    <property type="match status" value="1"/>
</dbReference>
<evidence type="ECO:0000313" key="7">
    <source>
        <dbReference type="Proteomes" id="UP000472267"/>
    </source>
</evidence>
<keyword evidence="2" id="KW-0547">Nucleotide-binding</keyword>
<protein>
    <recommendedName>
        <fullName evidence="5">AIG1-type G domain-containing protein</fullName>
    </recommendedName>
</protein>
<keyword evidence="3" id="KW-0342">GTP-binding</keyword>
<dbReference type="PROSITE" id="PS51720">
    <property type="entry name" value="G_AIG1"/>
    <property type="match status" value="1"/>
</dbReference>
<feature type="region of interest" description="Disordered" evidence="4">
    <location>
        <begin position="308"/>
        <end position="332"/>
    </location>
</feature>
<dbReference type="InterPro" id="IPR045058">
    <property type="entry name" value="GIMA/IAN/Toc"/>
</dbReference>
<dbReference type="GO" id="GO:0005525">
    <property type="term" value="F:GTP binding"/>
    <property type="evidence" value="ECO:0007669"/>
    <property type="project" value="UniProtKB-KW"/>
</dbReference>
<dbReference type="AlphaFoldDB" id="A0A672HLG5"/>
<dbReference type="Gene3D" id="3.40.50.300">
    <property type="entry name" value="P-loop containing nucleotide triphosphate hydrolases"/>
    <property type="match status" value="1"/>
</dbReference>
<evidence type="ECO:0000256" key="1">
    <source>
        <dbReference type="ARBA" id="ARBA00008535"/>
    </source>
</evidence>
<feature type="region of interest" description="Disordered" evidence="4">
    <location>
        <begin position="1"/>
        <end position="108"/>
    </location>
</feature>
<reference evidence="6" key="1">
    <citation type="submission" date="2025-08" db="UniProtKB">
        <authorList>
            <consortium name="Ensembl"/>
        </authorList>
    </citation>
    <scope>IDENTIFICATION</scope>
</reference>
<gene>
    <name evidence="6" type="primary">LOC115385310</name>
</gene>
<dbReference type="InterPro" id="IPR027417">
    <property type="entry name" value="P-loop_NTPase"/>
</dbReference>